<accession>A0A9N8N7T0</accession>
<reference evidence="3" key="1">
    <citation type="submission" date="2021-02" db="EMBL/GenBank/DDBJ databases">
        <authorList>
            <person name="Vanwijnsberghe S."/>
        </authorList>
    </citation>
    <scope>NUCLEOTIDE SEQUENCE</scope>
    <source>
        <strain evidence="3">R-70211</strain>
    </source>
</reference>
<dbReference type="PANTHER" id="PTHR31306">
    <property type="entry name" value="ALPHA-1,6-MANNOSYLTRANSFERASE MNN11-RELATED"/>
    <property type="match status" value="1"/>
</dbReference>
<evidence type="ECO:0000256" key="2">
    <source>
        <dbReference type="ARBA" id="ARBA00022679"/>
    </source>
</evidence>
<dbReference type="GO" id="GO:0016020">
    <property type="term" value="C:membrane"/>
    <property type="evidence" value="ECO:0007669"/>
    <property type="project" value="InterPro"/>
</dbReference>
<dbReference type="Proteomes" id="UP000675121">
    <property type="component" value="Unassembled WGS sequence"/>
</dbReference>
<evidence type="ECO:0008006" key="5">
    <source>
        <dbReference type="Google" id="ProtNLM"/>
    </source>
</evidence>
<dbReference type="PANTHER" id="PTHR31306:SF4">
    <property type="entry name" value="ALPHA-1,2-GALACTOSYLTRANSFERASE"/>
    <property type="match status" value="1"/>
</dbReference>
<dbReference type="SUPFAM" id="SSF53448">
    <property type="entry name" value="Nucleotide-diphospho-sugar transferases"/>
    <property type="match status" value="1"/>
</dbReference>
<comment type="caution">
    <text evidence="3">The sequence shown here is derived from an EMBL/GenBank/DDBJ whole genome shotgun (WGS) entry which is preliminary data.</text>
</comment>
<protein>
    <recommendedName>
        <fullName evidence="5">Galactosyl transferase GMA12/MNN10 domain protein</fullName>
    </recommendedName>
</protein>
<dbReference type="RefSeq" id="WP_201139431.1">
    <property type="nucleotide sequence ID" value="NZ_CAJNAS010000016.1"/>
</dbReference>
<name>A0A9N8N7T0_9BURK</name>
<keyword evidence="4" id="KW-1185">Reference proteome</keyword>
<proteinExistence type="predicted"/>
<dbReference type="EMBL" id="CAJNAS010000016">
    <property type="protein sequence ID" value="CAE6935815.1"/>
    <property type="molecule type" value="Genomic_DNA"/>
</dbReference>
<dbReference type="AlphaFoldDB" id="A0A9N8N7T0"/>
<keyword evidence="1" id="KW-0328">Glycosyltransferase</keyword>
<evidence type="ECO:0000256" key="1">
    <source>
        <dbReference type="ARBA" id="ARBA00022676"/>
    </source>
</evidence>
<dbReference type="InterPro" id="IPR008630">
    <property type="entry name" value="Glyco_trans_34"/>
</dbReference>
<organism evidence="3 4">
    <name type="scientific">Paraburkholderia domus</name>
    <dbReference type="NCBI Taxonomy" id="2793075"/>
    <lineage>
        <taxon>Bacteria</taxon>
        <taxon>Pseudomonadati</taxon>
        <taxon>Pseudomonadota</taxon>
        <taxon>Betaproteobacteria</taxon>
        <taxon>Burkholderiales</taxon>
        <taxon>Burkholderiaceae</taxon>
        <taxon>Paraburkholderia</taxon>
    </lineage>
</organism>
<evidence type="ECO:0000313" key="4">
    <source>
        <dbReference type="Proteomes" id="UP000675121"/>
    </source>
</evidence>
<sequence length="451" mass="50771">MDTPIVISYFLEHAPVSLDNHRRYAAALGYRHDFVDGSSGPRGAQAQTLRKYEILLEALSHAPSDTLVLLLGEDVAIVEPVPLHTLMAGRQHLLARTGSLHPAVNVQIWRNTPASRADVYKILTCCRFGGPSFNGDGQLLSALETTDWHALINGVCPVMQTGANVDPAWRRVPTFAITIDGDCHAPDKLGKVPRFRDALIGHLNQCRADGVSLFSSLERPENDEPERSSYNPGRRIAFATLYTPEIASYGRIAEQNFRRYCDIHGYSLYVHRDHPKEVGLSGTANWLKPWLLHAYLQHHEWVFWLDADVLFADEARSIESLLTGRDLLLARDIGQWPFNSGVMGFRDTARNEALLRKLMDSIASLHDRSTVYSSNGDQYYFIEALKAAGLLCEDEILSPLVINTPWFFDATNSFLVHYYGMWPEMRALMMAHDESNRHGRCKDPRRTVVSS</sequence>
<dbReference type="InterPro" id="IPR029044">
    <property type="entry name" value="Nucleotide-diphossugar_trans"/>
</dbReference>
<dbReference type="Gene3D" id="3.90.550.10">
    <property type="entry name" value="Spore Coat Polysaccharide Biosynthesis Protein SpsA, Chain A"/>
    <property type="match status" value="1"/>
</dbReference>
<dbReference type="Pfam" id="PF05637">
    <property type="entry name" value="Glyco_transf_34"/>
    <property type="match status" value="1"/>
</dbReference>
<evidence type="ECO:0000313" key="3">
    <source>
        <dbReference type="EMBL" id="CAE6935815.1"/>
    </source>
</evidence>
<dbReference type="GO" id="GO:0016757">
    <property type="term" value="F:glycosyltransferase activity"/>
    <property type="evidence" value="ECO:0007669"/>
    <property type="project" value="UniProtKB-KW"/>
</dbReference>
<keyword evidence="2" id="KW-0808">Transferase</keyword>
<dbReference type="GO" id="GO:0006487">
    <property type="term" value="P:protein N-linked glycosylation"/>
    <property type="evidence" value="ECO:0007669"/>
    <property type="project" value="TreeGrafter"/>
</dbReference>
<gene>
    <name evidence="3" type="ORF">R70211_05384</name>
</gene>